<sequence length="81" mass="9082">MRPQAVFGTESFVRNLNDSLKLLSQKTFLSQKPGGPHQIEPEACVESNVKFLDSPNPLALLQSSDHRARYQPPEESDCLDQ</sequence>
<dbReference type="Proteomes" id="UP001054945">
    <property type="component" value="Unassembled WGS sequence"/>
</dbReference>
<keyword evidence="3" id="KW-1185">Reference proteome</keyword>
<protein>
    <submittedName>
        <fullName evidence="2">Uncharacterized protein</fullName>
    </submittedName>
</protein>
<feature type="region of interest" description="Disordered" evidence="1">
    <location>
        <begin position="62"/>
        <end position="81"/>
    </location>
</feature>
<organism evidence="2 3">
    <name type="scientific">Caerostris extrusa</name>
    <name type="common">Bark spider</name>
    <name type="synonym">Caerostris bankana</name>
    <dbReference type="NCBI Taxonomy" id="172846"/>
    <lineage>
        <taxon>Eukaryota</taxon>
        <taxon>Metazoa</taxon>
        <taxon>Ecdysozoa</taxon>
        <taxon>Arthropoda</taxon>
        <taxon>Chelicerata</taxon>
        <taxon>Arachnida</taxon>
        <taxon>Araneae</taxon>
        <taxon>Araneomorphae</taxon>
        <taxon>Entelegynae</taxon>
        <taxon>Araneoidea</taxon>
        <taxon>Araneidae</taxon>
        <taxon>Caerostris</taxon>
    </lineage>
</organism>
<evidence type="ECO:0000313" key="3">
    <source>
        <dbReference type="Proteomes" id="UP001054945"/>
    </source>
</evidence>
<name>A0AAV4X0Y1_CAEEX</name>
<gene>
    <name evidence="2" type="ORF">CEXT_227821</name>
</gene>
<dbReference type="EMBL" id="BPLR01016981">
    <property type="protein sequence ID" value="GIY87815.1"/>
    <property type="molecule type" value="Genomic_DNA"/>
</dbReference>
<comment type="caution">
    <text evidence="2">The sequence shown here is derived from an EMBL/GenBank/DDBJ whole genome shotgun (WGS) entry which is preliminary data.</text>
</comment>
<evidence type="ECO:0000256" key="1">
    <source>
        <dbReference type="SAM" id="MobiDB-lite"/>
    </source>
</evidence>
<reference evidence="2 3" key="1">
    <citation type="submission" date="2021-06" db="EMBL/GenBank/DDBJ databases">
        <title>Caerostris extrusa draft genome.</title>
        <authorList>
            <person name="Kono N."/>
            <person name="Arakawa K."/>
        </authorList>
    </citation>
    <scope>NUCLEOTIDE SEQUENCE [LARGE SCALE GENOMIC DNA]</scope>
</reference>
<evidence type="ECO:0000313" key="2">
    <source>
        <dbReference type="EMBL" id="GIY87815.1"/>
    </source>
</evidence>
<dbReference type="AlphaFoldDB" id="A0AAV4X0Y1"/>
<accession>A0AAV4X0Y1</accession>
<proteinExistence type="predicted"/>